<evidence type="ECO:0000256" key="3">
    <source>
        <dbReference type="ARBA" id="ARBA00022475"/>
    </source>
</evidence>
<protein>
    <submittedName>
        <fullName evidence="9">Peptide/nickel transport system permease protein</fullName>
    </submittedName>
</protein>
<dbReference type="GO" id="GO:0071916">
    <property type="term" value="F:dipeptide transmembrane transporter activity"/>
    <property type="evidence" value="ECO:0007669"/>
    <property type="project" value="TreeGrafter"/>
</dbReference>
<organism evidence="9 10">
    <name type="scientific">Antricoccus suffuscus</name>
    <dbReference type="NCBI Taxonomy" id="1629062"/>
    <lineage>
        <taxon>Bacteria</taxon>
        <taxon>Bacillati</taxon>
        <taxon>Actinomycetota</taxon>
        <taxon>Actinomycetes</taxon>
        <taxon>Geodermatophilales</taxon>
        <taxon>Antricoccaceae</taxon>
        <taxon>Antricoccus</taxon>
    </lineage>
</organism>
<name>A0A2T1A6G4_9ACTN</name>
<evidence type="ECO:0000256" key="1">
    <source>
        <dbReference type="ARBA" id="ARBA00004651"/>
    </source>
</evidence>
<dbReference type="OrthoDB" id="147688at2"/>
<dbReference type="SUPFAM" id="SSF161098">
    <property type="entry name" value="MetI-like"/>
    <property type="match status" value="1"/>
</dbReference>
<dbReference type="Pfam" id="PF00528">
    <property type="entry name" value="BPD_transp_1"/>
    <property type="match status" value="1"/>
</dbReference>
<evidence type="ECO:0000313" key="9">
    <source>
        <dbReference type="EMBL" id="PRZ44189.1"/>
    </source>
</evidence>
<dbReference type="InterPro" id="IPR000515">
    <property type="entry name" value="MetI-like"/>
</dbReference>
<dbReference type="PANTHER" id="PTHR43163">
    <property type="entry name" value="DIPEPTIDE TRANSPORT SYSTEM PERMEASE PROTEIN DPPB-RELATED"/>
    <property type="match status" value="1"/>
</dbReference>
<dbReference type="GO" id="GO:0005886">
    <property type="term" value="C:plasma membrane"/>
    <property type="evidence" value="ECO:0007669"/>
    <property type="project" value="UniProtKB-SubCell"/>
</dbReference>
<comment type="caution">
    <text evidence="9">The sequence shown here is derived from an EMBL/GenBank/DDBJ whole genome shotgun (WGS) entry which is preliminary data.</text>
</comment>
<evidence type="ECO:0000256" key="6">
    <source>
        <dbReference type="ARBA" id="ARBA00023136"/>
    </source>
</evidence>
<dbReference type="PROSITE" id="PS50928">
    <property type="entry name" value="ABC_TM1"/>
    <property type="match status" value="1"/>
</dbReference>
<evidence type="ECO:0000256" key="5">
    <source>
        <dbReference type="ARBA" id="ARBA00022989"/>
    </source>
</evidence>
<proteinExistence type="inferred from homology"/>
<dbReference type="RefSeq" id="WP_106347231.1">
    <property type="nucleotide sequence ID" value="NZ_PVUE01000001.1"/>
</dbReference>
<accession>A0A2T1A6G4</accession>
<reference evidence="9 10" key="1">
    <citation type="submission" date="2018-03" db="EMBL/GenBank/DDBJ databases">
        <title>Genomic Encyclopedia of Archaeal and Bacterial Type Strains, Phase II (KMG-II): from individual species to whole genera.</title>
        <authorList>
            <person name="Goeker M."/>
        </authorList>
    </citation>
    <scope>NUCLEOTIDE SEQUENCE [LARGE SCALE GENOMIC DNA]</scope>
    <source>
        <strain evidence="9 10">DSM 100065</strain>
    </source>
</reference>
<evidence type="ECO:0000313" key="10">
    <source>
        <dbReference type="Proteomes" id="UP000237752"/>
    </source>
</evidence>
<feature type="transmembrane region" description="Helical" evidence="7">
    <location>
        <begin position="9"/>
        <end position="30"/>
    </location>
</feature>
<gene>
    <name evidence="9" type="ORF">CLV47_101314</name>
</gene>
<evidence type="ECO:0000259" key="8">
    <source>
        <dbReference type="PROSITE" id="PS50928"/>
    </source>
</evidence>
<keyword evidence="4 7" id="KW-0812">Transmembrane</keyword>
<keyword evidence="2 7" id="KW-0813">Transport</keyword>
<feature type="transmembrane region" description="Helical" evidence="7">
    <location>
        <begin position="239"/>
        <end position="261"/>
    </location>
</feature>
<feature type="transmembrane region" description="Helical" evidence="7">
    <location>
        <begin position="134"/>
        <end position="157"/>
    </location>
</feature>
<dbReference type="InterPro" id="IPR035906">
    <property type="entry name" value="MetI-like_sf"/>
</dbReference>
<dbReference type="Gene3D" id="1.10.3720.10">
    <property type="entry name" value="MetI-like"/>
    <property type="match status" value="1"/>
</dbReference>
<dbReference type="PANTHER" id="PTHR43163:SF6">
    <property type="entry name" value="DIPEPTIDE TRANSPORT SYSTEM PERMEASE PROTEIN DPPB-RELATED"/>
    <property type="match status" value="1"/>
</dbReference>
<keyword evidence="6 7" id="KW-0472">Membrane</keyword>
<keyword evidence="10" id="KW-1185">Reference proteome</keyword>
<feature type="transmembrane region" description="Helical" evidence="7">
    <location>
        <begin position="97"/>
        <end position="122"/>
    </location>
</feature>
<keyword evidence="5 7" id="KW-1133">Transmembrane helix</keyword>
<evidence type="ECO:0000256" key="7">
    <source>
        <dbReference type="RuleBase" id="RU363032"/>
    </source>
</evidence>
<feature type="domain" description="ABC transmembrane type-1" evidence="8">
    <location>
        <begin position="95"/>
        <end position="300"/>
    </location>
</feature>
<dbReference type="CDD" id="cd06261">
    <property type="entry name" value="TM_PBP2"/>
    <property type="match status" value="1"/>
</dbReference>
<comment type="subcellular location">
    <subcellularLocation>
        <location evidence="1 7">Cell membrane</location>
        <topology evidence="1 7">Multi-pass membrane protein</topology>
    </subcellularLocation>
</comment>
<evidence type="ECO:0000256" key="2">
    <source>
        <dbReference type="ARBA" id="ARBA00022448"/>
    </source>
</evidence>
<dbReference type="Pfam" id="PF19300">
    <property type="entry name" value="BPD_transp_1_N"/>
    <property type="match status" value="1"/>
</dbReference>
<dbReference type="InterPro" id="IPR045621">
    <property type="entry name" value="BPD_transp_1_N"/>
</dbReference>
<feature type="transmembrane region" description="Helical" evidence="7">
    <location>
        <begin position="177"/>
        <end position="200"/>
    </location>
</feature>
<dbReference type="EMBL" id="PVUE01000001">
    <property type="protein sequence ID" value="PRZ44189.1"/>
    <property type="molecule type" value="Genomic_DNA"/>
</dbReference>
<dbReference type="AlphaFoldDB" id="A0A2T1A6G4"/>
<evidence type="ECO:0000256" key="4">
    <source>
        <dbReference type="ARBA" id="ARBA00022692"/>
    </source>
</evidence>
<comment type="similarity">
    <text evidence="7">Belongs to the binding-protein-dependent transport system permease family.</text>
</comment>
<dbReference type="Proteomes" id="UP000237752">
    <property type="component" value="Unassembled WGS sequence"/>
</dbReference>
<keyword evidence="3" id="KW-1003">Cell membrane</keyword>
<feature type="transmembrane region" description="Helical" evidence="7">
    <location>
        <begin position="281"/>
        <end position="307"/>
    </location>
</feature>
<sequence>MLLKVLSRLGIFLMSLFVASVAVFAVMNVLPGNPAQVAAGINADATSVHQLEVKFGLDRPLIVQYFDWVGHLLRGNFGRSYVGDYELTPEIIDKFQYTLYLAIGGTLIALIIAVPLGILMAARNRTASGVGLSVLSQLGISIPAFALGLILISFVSLKWGLLPPGDLVKPGDDFGLFLQQLILPAISLGLVQGAVLSRYVRSAVLDVLRQDYIRTARAKGLTPYRAIVRHGLRNASIPVVTVLGLQLSTLLIGAVVIERVFVISGLGSMLLDKVANRDLIAVQSIVMLLVAATLIITLIVDILYVVIDPRLRASR</sequence>